<dbReference type="InterPro" id="IPR035897">
    <property type="entry name" value="Toll_tir_struct_dom_sf"/>
</dbReference>
<dbReference type="PANTHER" id="PTHR32009">
    <property type="entry name" value="TMV RESISTANCE PROTEIN N-LIKE"/>
    <property type="match status" value="1"/>
</dbReference>
<keyword evidence="5" id="KW-0175">Coiled coil</keyword>
<dbReference type="EC" id="3.2.2.6" evidence="1"/>
<dbReference type="PROSITE" id="PS50104">
    <property type="entry name" value="TIR"/>
    <property type="match status" value="1"/>
</dbReference>
<evidence type="ECO:0000256" key="1">
    <source>
        <dbReference type="ARBA" id="ARBA00011982"/>
    </source>
</evidence>
<keyword evidence="3" id="KW-0520">NAD</keyword>
<dbReference type="Pfam" id="PF13676">
    <property type="entry name" value="TIR_2"/>
    <property type="match status" value="1"/>
</dbReference>
<proteinExistence type="predicted"/>
<sequence length="280" mass="32811">MSVLETKLKSQMSKSAKIARNMNKLPDEIDRLRKRIERINKKRKPTSSNIRDLEKSNKQLVTKQQKLADLQVEYTKIEKKINETKINLQKEQSRNQKKLSSMLDKNTKGNEEIMEKLLTNSDQINEISNQIKKAVNQKEIIEYDVFLSHSSLDKEDYVSKISEKLIEKGLKVFEDVKVFEIGKSQTETMNMGILNSRFVVVFLSPNFIESGWSRYEFLSFLNREINEEHVIILPIWHKVSVEDVRAYNPYLVDKYALNTSDFSIEEIVEKIYQVIVNSKN</sequence>
<feature type="coiled-coil region" evidence="5">
    <location>
        <begin position="22"/>
        <end position="94"/>
    </location>
</feature>
<organism evidence="7">
    <name type="scientific">Staphylococcus hominis subsp. hominis</name>
    <dbReference type="NCBI Taxonomy" id="145391"/>
    <lineage>
        <taxon>Bacteria</taxon>
        <taxon>Bacillati</taxon>
        <taxon>Bacillota</taxon>
        <taxon>Bacilli</taxon>
        <taxon>Bacillales</taxon>
        <taxon>Staphylococcaceae</taxon>
        <taxon>Staphylococcus</taxon>
    </lineage>
</organism>
<protein>
    <recommendedName>
        <fullName evidence="1">ADP-ribosyl cyclase/cyclic ADP-ribose hydrolase</fullName>
        <ecNumber evidence="1">3.2.2.6</ecNumber>
    </recommendedName>
</protein>
<feature type="domain" description="TIR" evidence="6">
    <location>
        <begin position="141"/>
        <end position="275"/>
    </location>
</feature>
<dbReference type="EMBL" id="AB930126">
    <property type="protein sequence ID" value="BAT22898.1"/>
    <property type="molecule type" value="Genomic_DNA"/>
</dbReference>
<evidence type="ECO:0000256" key="5">
    <source>
        <dbReference type="SAM" id="Coils"/>
    </source>
</evidence>
<evidence type="ECO:0000256" key="2">
    <source>
        <dbReference type="ARBA" id="ARBA00022801"/>
    </source>
</evidence>
<evidence type="ECO:0000256" key="4">
    <source>
        <dbReference type="ARBA" id="ARBA00047304"/>
    </source>
</evidence>
<comment type="catalytic activity">
    <reaction evidence="4">
        <text>NAD(+) + H2O = ADP-D-ribose + nicotinamide + H(+)</text>
        <dbReference type="Rhea" id="RHEA:16301"/>
        <dbReference type="ChEBI" id="CHEBI:15377"/>
        <dbReference type="ChEBI" id="CHEBI:15378"/>
        <dbReference type="ChEBI" id="CHEBI:17154"/>
        <dbReference type="ChEBI" id="CHEBI:57540"/>
        <dbReference type="ChEBI" id="CHEBI:57967"/>
        <dbReference type="EC" id="3.2.2.6"/>
    </reaction>
    <physiologicalReaction direction="left-to-right" evidence="4">
        <dbReference type="Rhea" id="RHEA:16302"/>
    </physiologicalReaction>
</comment>
<reference evidence="7" key="2">
    <citation type="journal article" date="2015" name="PLoS ONE">
        <title>Skin Commensal Staphylococci May Act as Reservoir for Fusidic Acid Resistance Genes.</title>
        <authorList>
            <person name="Hung W.-C."/>
            <person name="Chen H.-J."/>
            <person name="Lin Y.-T."/>
            <person name="Tsai J.-C."/>
            <person name="Chen C.-W."/>
            <person name="Lu H.-H."/>
            <person name="Tseng S.-P."/>
            <person name="Jheng Y.-Y."/>
            <person name="Leong K.H."/>
            <person name="Teng L.-J."/>
        </authorList>
    </citation>
    <scope>NUCLEOTIDE SEQUENCE</scope>
    <source>
        <strain evidence="7">TFGsh1</strain>
    </source>
</reference>
<evidence type="ECO:0000313" key="7">
    <source>
        <dbReference type="EMBL" id="BAT22898.1"/>
    </source>
</evidence>
<dbReference type="GO" id="GO:0061809">
    <property type="term" value="F:NAD+ nucleosidase activity, cyclic ADP-ribose generating"/>
    <property type="evidence" value="ECO:0007669"/>
    <property type="project" value="UniProtKB-EC"/>
</dbReference>
<dbReference type="GO" id="GO:0007165">
    <property type="term" value="P:signal transduction"/>
    <property type="evidence" value="ECO:0007669"/>
    <property type="project" value="InterPro"/>
</dbReference>
<dbReference type="SUPFAM" id="SSF52200">
    <property type="entry name" value="Toll/Interleukin receptor TIR domain"/>
    <property type="match status" value="1"/>
</dbReference>
<dbReference type="SMART" id="SM00255">
    <property type="entry name" value="TIR"/>
    <property type="match status" value="1"/>
</dbReference>
<reference evidence="7" key="1">
    <citation type="submission" date="2014-04" db="EMBL/GenBank/DDBJ databases">
        <authorList>
            <person name="Xu Y.W."/>
            <person name="Yang Q."/>
        </authorList>
    </citation>
    <scope>NUCLEOTIDE SEQUENCE</scope>
    <source>
        <strain evidence="7">TFGsh1</strain>
    </source>
</reference>
<dbReference type="AlphaFoldDB" id="A0A0P0YP44"/>
<dbReference type="Gene3D" id="3.40.50.10140">
    <property type="entry name" value="Toll/interleukin-1 receptor homology (TIR) domain"/>
    <property type="match status" value="1"/>
</dbReference>
<dbReference type="InterPro" id="IPR000157">
    <property type="entry name" value="TIR_dom"/>
</dbReference>
<evidence type="ECO:0000259" key="6">
    <source>
        <dbReference type="PROSITE" id="PS50104"/>
    </source>
</evidence>
<name>A0A0P0YP44_STAHO</name>
<dbReference type="PANTHER" id="PTHR32009:SF39">
    <property type="entry name" value="TIR DOMAIN-CONTAINING PROTEIN"/>
    <property type="match status" value="1"/>
</dbReference>
<keyword evidence="2" id="KW-0378">Hydrolase</keyword>
<dbReference type="SMR" id="A0A0P0YP44"/>
<accession>A0A0P0YP44</accession>
<evidence type="ECO:0000256" key="3">
    <source>
        <dbReference type="ARBA" id="ARBA00023027"/>
    </source>
</evidence>